<dbReference type="Pfam" id="PF00134">
    <property type="entry name" value="Cyclin_N"/>
    <property type="match status" value="1"/>
</dbReference>
<proteinExistence type="inferred from homology"/>
<dbReference type="STRING" id="8022.A0A060Y100"/>
<name>A0A060Y100_ONCMY</name>
<dbReference type="Gene3D" id="1.10.472.10">
    <property type="entry name" value="Cyclin-like"/>
    <property type="match status" value="2"/>
</dbReference>
<organism evidence="4 5">
    <name type="scientific">Oncorhynchus mykiss</name>
    <name type="common">Rainbow trout</name>
    <name type="synonym">Salmo gairdneri</name>
    <dbReference type="NCBI Taxonomy" id="8022"/>
    <lineage>
        <taxon>Eukaryota</taxon>
        <taxon>Metazoa</taxon>
        <taxon>Chordata</taxon>
        <taxon>Craniata</taxon>
        <taxon>Vertebrata</taxon>
        <taxon>Euteleostomi</taxon>
        <taxon>Actinopterygii</taxon>
        <taxon>Neopterygii</taxon>
        <taxon>Teleostei</taxon>
        <taxon>Protacanthopterygii</taxon>
        <taxon>Salmoniformes</taxon>
        <taxon>Salmonidae</taxon>
        <taxon>Salmoninae</taxon>
        <taxon>Oncorhynchus</taxon>
    </lineage>
</organism>
<evidence type="ECO:0000259" key="3">
    <source>
        <dbReference type="SMART" id="SM00385"/>
    </source>
</evidence>
<feature type="domain" description="Cyclin-like" evidence="3">
    <location>
        <begin position="116"/>
        <end position="202"/>
    </location>
</feature>
<protein>
    <recommendedName>
        <fullName evidence="3">Cyclin-like domain-containing protein</fullName>
    </recommendedName>
</protein>
<dbReference type="SUPFAM" id="SSF47954">
    <property type="entry name" value="Cyclin-like"/>
    <property type="match status" value="1"/>
</dbReference>
<gene>
    <name evidence="4" type="ORF">GSONMT00056368001</name>
</gene>
<keyword evidence="1 2" id="KW-0195">Cyclin</keyword>
<reference evidence="4" key="2">
    <citation type="submission" date="2014-03" db="EMBL/GenBank/DDBJ databases">
        <authorList>
            <person name="Genoscope - CEA"/>
        </authorList>
    </citation>
    <scope>NUCLEOTIDE SEQUENCE</scope>
</reference>
<evidence type="ECO:0000256" key="2">
    <source>
        <dbReference type="RuleBase" id="RU000383"/>
    </source>
</evidence>
<dbReference type="Proteomes" id="UP000193380">
    <property type="component" value="Unassembled WGS sequence"/>
</dbReference>
<evidence type="ECO:0000313" key="4">
    <source>
        <dbReference type="EMBL" id="CDQ85608.1"/>
    </source>
</evidence>
<dbReference type="InterPro" id="IPR039361">
    <property type="entry name" value="Cyclin"/>
</dbReference>
<dbReference type="InterPro" id="IPR036915">
    <property type="entry name" value="Cyclin-like_sf"/>
</dbReference>
<dbReference type="FunFam" id="1.10.472.10:FF:000006">
    <property type="entry name" value="Cyclin I"/>
    <property type="match status" value="1"/>
</dbReference>
<sequence length="358" mass="41312">MDGFLSNENGEVGCVEVKLNLLNAFLFKVPTVICSCNYCLLYVWIRSTATTNAPHIKYKMLHTVTGPGALAFAVQLKALTDQEFRYQPKLSGLRIIETAHDNGLRMTARLREYEVKDLLSLTRFFGFSAETFSLAVNLLDRFLAVMKIQPKHLSCVGLSCFYIAVKTTEEKKNVPMANELIRISQNRFTVSDMMRMEKIILQKLYWKVKAPTALYFLRLFYSRIQDTLEDDGKEIMNVERLEAQLKACHCSFTFSKVKPSLLALSLLALELQEQHDHEHIDKLFNTFQCLQQQLTVREGDLVIVTELVMKCLIEYSTTRVSRPNSQRLRWILSGRTQRMLKHSYYKIAHMPTIPESAY</sequence>
<dbReference type="PaxDb" id="8022-A0A060Y100"/>
<comment type="similarity">
    <text evidence="2">Belongs to the cyclin family.</text>
</comment>
<dbReference type="AlphaFoldDB" id="A0A060Y100"/>
<evidence type="ECO:0000313" key="5">
    <source>
        <dbReference type="Proteomes" id="UP000193380"/>
    </source>
</evidence>
<dbReference type="SMART" id="SM00385">
    <property type="entry name" value="CYCLIN"/>
    <property type="match status" value="1"/>
</dbReference>
<reference evidence="4" key="1">
    <citation type="journal article" date="2014" name="Nat. Commun.">
        <title>The rainbow trout genome provides novel insights into evolution after whole-genome duplication in vertebrates.</title>
        <authorList>
            <person name="Berthelot C."/>
            <person name="Brunet F."/>
            <person name="Chalopin D."/>
            <person name="Juanchich A."/>
            <person name="Bernard M."/>
            <person name="Noel B."/>
            <person name="Bento P."/>
            <person name="Da Silva C."/>
            <person name="Labadie K."/>
            <person name="Alberti A."/>
            <person name="Aury J.M."/>
            <person name="Louis A."/>
            <person name="Dehais P."/>
            <person name="Bardou P."/>
            <person name="Montfort J."/>
            <person name="Klopp C."/>
            <person name="Cabau C."/>
            <person name="Gaspin C."/>
            <person name="Thorgaard G.H."/>
            <person name="Boussaha M."/>
            <person name="Quillet E."/>
            <person name="Guyomard R."/>
            <person name="Galiana D."/>
            <person name="Bobe J."/>
            <person name="Volff J.N."/>
            <person name="Genet C."/>
            <person name="Wincker P."/>
            <person name="Jaillon O."/>
            <person name="Roest Crollius H."/>
            <person name="Guiguen Y."/>
        </authorList>
    </citation>
    <scope>NUCLEOTIDE SEQUENCE [LARGE SCALE GENOMIC DNA]</scope>
</reference>
<dbReference type="InterPro" id="IPR013763">
    <property type="entry name" value="Cyclin-like_dom"/>
</dbReference>
<evidence type="ECO:0000256" key="1">
    <source>
        <dbReference type="ARBA" id="ARBA00023127"/>
    </source>
</evidence>
<dbReference type="EMBL" id="FR906871">
    <property type="protein sequence ID" value="CDQ85608.1"/>
    <property type="molecule type" value="Genomic_DNA"/>
</dbReference>
<accession>A0A060Y100</accession>
<dbReference type="InterPro" id="IPR006671">
    <property type="entry name" value="Cyclin_N"/>
</dbReference>
<dbReference type="PANTHER" id="PTHR10177">
    <property type="entry name" value="CYCLINS"/>
    <property type="match status" value="1"/>
</dbReference>
<dbReference type="CDD" id="cd20583">
    <property type="entry name" value="CYCLIN_CCNG1"/>
    <property type="match status" value="1"/>
</dbReference>